<evidence type="ECO:0000313" key="2">
    <source>
        <dbReference type="Proteomes" id="UP000729733"/>
    </source>
</evidence>
<dbReference type="RefSeq" id="WP_229642710.1">
    <property type="nucleotide sequence ID" value="NZ_JADWDC010000097.1"/>
</dbReference>
<reference evidence="1" key="1">
    <citation type="journal article" date="2021" name="Antonie Van Leeuwenhoek">
        <title>Draft genome and description of Waterburya agarophytonicola gen. nov. sp. nov. (Pleurocapsales, Cyanobacteria): a seaweed symbiont.</title>
        <authorList>
            <person name="Bonthond G."/>
            <person name="Shalygin S."/>
            <person name="Bayer T."/>
            <person name="Weinberger F."/>
        </authorList>
    </citation>
    <scope>NUCLEOTIDE SEQUENCE</scope>
    <source>
        <strain evidence="1">KI4</strain>
    </source>
</reference>
<gene>
    <name evidence="1" type="ORF">I4641_21885</name>
</gene>
<evidence type="ECO:0000313" key="1">
    <source>
        <dbReference type="EMBL" id="MCC0179611.1"/>
    </source>
</evidence>
<comment type="caution">
    <text evidence="1">The sequence shown here is derived from an EMBL/GenBank/DDBJ whole genome shotgun (WGS) entry which is preliminary data.</text>
</comment>
<keyword evidence="2" id="KW-1185">Reference proteome</keyword>
<dbReference type="Proteomes" id="UP000729733">
    <property type="component" value="Unassembled WGS sequence"/>
</dbReference>
<sequence length="81" mass="9345">MKRRGIPVETLMELRNSLDRLPPRSKERRILVEETAELYGVSKVTLYRALKEYVTPLSVRRNDYGGVVQKQAILGNKRSSN</sequence>
<accession>A0A964BZP8</accession>
<dbReference type="AlphaFoldDB" id="A0A964BZP8"/>
<dbReference type="EMBL" id="JADWDC010000097">
    <property type="protein sequence ID" value="MCC0179611.1"/>
    <property type="molecule type" value="Genomic_DNA"/>
</dbReference>
<name>A0A964BZP8_9CYAN</name>
<protein>
    <submittedName>
        <fullName evidence="1">Uncharacterized protein</fullName>
    </submittedName>
</protein>
<proteinExistence type="predicted"/>
<organism evidence="1 2">
    <name type="scientific">Waterburya agarophytonicola KI4</name>
    <dbReference type="NCBI Taxonomy" id="2874699"/>
    <lineage>
        <taxon>Bacteria</taxon>
        <taxon>Bacillati</taxon>
        <taxon>Cyanobacteriota</taxon>
        <taxon>Cyanophyceae</taxon>
        <taxon>Pleurocapsales</taxon>
        <taxon>Hyellaceae</taxon>
        <taxon>Waterburya</taxon>
        <taxon>Waterburya agarophytonicola</taxon>
    </lineage>
</organism>